<dbReference type="GO" id="GO:1990904">
    <property type="term" value="C:ribonucleoprotein complex"/>
    <property type="evidence" value="ECO:0007669"/>
    <property type="project" value="UniProtKB-KW"/>
</dbReference>
<sequence length="146" mass="16751">MVLLDNDVVRADWKKAKSIVTDTITKYDGTIHSCRRWDEKRLAYPINRKNRATYYLAYFEMAGDKIPGFRRDFELNERVLRSLIVCVDEVSEDEKKLAAEEDGTEYTVPEPPEDDALEAPDEVEEDDDDDLDMDVPAEAGAMDNGR</sequence>
<accession>A0A518ER98</accession>
<evidence type="ECO:0000256" key="4">
    <source>
        <dbReference type="ARBA" id="ARBA00035104"/>
    </source>
</evidence>
<feature type="compositionally biased region" description="Acidic residues" evidence="7">
    <location>
        <begin position="111"/>
        <end position="135"/>
    </location>
</feature>
<feature type="region of interest" description="Disordered" evidence="7">
    <location>
        <begin position="92"/>
        <end position="146"/>
    </location>
</feature>
<dbReference type="RefSeq" id="WP_145196949.1">
    <property type="nucleotide sequence ID" value="NZ_CP036434.1"/>
</dbReference>
<proteinExistence type="inferred from homology"/>
<dbReference type="GO" id="GO:0005840">
    <property type="term" value="C:ribosome"/>
    <property type="evidence" value="ECO:0007669"/>
    <property type="project" value="UniProtKB-KW"/>
</dbReference>
<keyword evidence="2 8" id="KW-0689">Ribosomal protein</keyword>
<organism evidence="8 9">
    <name type="scientific">Saltatorellus ferox</name>
    <dbReference type="NCBI Taxonomy" id="2528018"/>
    <lineage>
        <taxon>Bacteria</taxon>
        <taxon>Pseudomonadati</taxon>
        <taxon>Planctomycetota</taxon>
        <taxon>Planctomycetia</taxon>
        <taxon>Planctomycetia incertae sedis</taxon>
        <taxon>Saltatorellus</taxon>
    </lineage>
</organism>
<dbReference type="SUPFAM" id="SSF54995">
    <property type="entry name" value="Ribosomal protein S6"/>
    <property type="match status" value="1"/>
</dbReference>
<protein>
    <recommendedName>
        <fullName evidence="5">Small ribosomal subunit protein bS6</fullName>
    </recommendedName>
    <alternativeName>
        <fullName evidence="6">30S ribosomal protein S6</fullName>
    </alternativeName>
</protein>
<dbReference type="OrthoDB" id="290527at2"/>
<name>A0A518ER98_9BACT</name>
<dbReference type="GO" id="GO:0019843">
    <property type="term" value="F:rRNA binding"/>
    <property type="evidence" value="ECO:0007669"/>
    <property type="project" value="InterPro"/>
</dbReference>
<evidence type="ECO:0000256" key="5">
    <source>
        <dbReference type="ARBA" id="ARBA00035294"/>
    </source>
</evidence>
<gene>
    <name evidence="8" type="primary">rpsF</name>
    <name evidence="8" type="ORF">Poly30_21230</name>
</gene>
<evidence type="ECO:0000256" key="7">
    <source>
        <dbReference type="SAM" id="MobiDB-lite"/>
    </source>
</evidence>
<dbReference type="EMBL" id="CP036434">
    <property type="protein sequence ID" value="QDV06613.1"/>
    <property type="molecule type" value="Genomic_DNA"/>
</dbReference>
<dbReference type="InterPro" id="IPR035980">
    <property type="entry name" value="Ribosomal_bS6_sf"/>
</dbReference>
<evidence type="ECO:0000256" key="2">
    <source>
        <dbReference type="ARBA" id="ARBA00022980"/>
    </source>
</evidence>
<dbReference type="InterPro" id="IPR020814">
    <property type="entry name" value="Ribosomal_S6_plastid/chlpt"/>
</dbReference>
<dbReference type="Pfam" id="PF01250">
    <property type="entry name" value="Ribosomal_S6"/>
    <property type="match status" value="1"/>
</dbReference>
<evidence type="ECO:0000256" key="3">
    <source>
        <dbReference type="ARBA" id="ARBA00023274"/>
    </source>
</evidence>
<comment type="function">
    <text evidence="4">Binds together with bS18 to 16S ribosomal RNA.</text>
</comment>
<dbReference type="Proteomes" id="UP000320390">
    <property type="component" value="Chromosome"/>
</dbReference>
<dbReference type="GO" id="GO:0003735">
    <property type="term" value="F:structural constituent of ribosome"/>
    <property type="evidence" value="ECO:0007669"/>
    <property type="project" value="InterPro"/>
</dbReference>
<evidence type="ECO:0000313" key="8">
    <source>
        <dbReference type="EMBL" id="QDV06613.1"/>
    </source>
</evidence>
<evidence type="ECO:0000313" key="9">
    <source>
        <dbReference type="Proteomes" id="UP000320390"/>
    </source>
</evidence>
<comment type="similarity">
    <text evidence="1">Belongs to the bacterial ribosomal protein bS6 family.</text>
</comment>
<keyword evidence="3" id="KW-0687">Ribonucleoprotein</keyword>
<evidence type="ECO:0000256" key="6">
    <source>
        <dbReference type="ARBA" id="ARBA00035520"/>
    </source>
</evidence>
<dbReference type="AlphaFoldDB" id="A0A518ER98"/>
<dbReference type="InterPro" id="IPR000529">
    <property type="entry name" value="Ribosomal_bS6"/>
</dbReference>
<dbReference type="GO" id="GO:0006412">
    <property type="term" value="P:translation"/>
    <property type="evidence" value="ECO:0007669"/>
    <property type="project" value="InterPro"/>
</dbReference>
<dbReference type="Gene3D" id="3.30.70.60">
    <property type="match status" value="1"/>
</dbReference>
<dbReference type="NCBIfam" id="TIGR00166">
    <property type="entry name" value="S6"/>
    <property type="match status" value="1"/>
</dbReference>
<keyword evidence="9" id="KW-1185">Reference proteome</keyword>
<evidence type="ECO:0000256" key="1">
    <source>
        <dbReference type="ARBA" id="ARBA00009512"/>
    </source>
</evidence>
<dbReference type="CDD" id="cd00473">
    <property type="entry name" value="bS6"/>
    <property type="match status" value="1"/>
</dbReference>
<reference evidence="8 9" key="1">
    <citation type="submission" date="2019-02" db="EMBL/GenBank/DDBJ databases">
        <title>Deep-cultivation of Planctomycetes and their phenomic and genomic characterization uncovers novel biology.</title>
        <authorList>
            <person name="Wiegand S."/>
            <person name="Jogler M."/>
            <person name="Boedeker C."/>
            <person name="Pinto D."/>
            <person name="Vollmers J."/>
            <person name="Rivas-Marin E."/>
            <person name="Kohn T."/>
            <person name="Peeters S.H."/>
            <person name="Heuer A."/>
            <person name="Rast P."/>
            <person name="Oberbeckmann S."/>
            <person name="Bunk B."/>
            <person name="Jeske O."/>
            <person name="Meyerdierks A."/>
            <person name="Storesund J.E."/>
            <person name="Kallscheuer N."/>
            <person name="Luecker S."/>
            <person name="Lage O.M."/>
            <person name="Pohl T."/>
            <person name="Merkel B.J."/>
            <person name="Hornburger P."/>
            <person name="Mueller R.-W."/>
            <person name="Bruemmer F."/>
            <person name="Labrenz M."/>
            <person name="Spormann A.M."/>
            <person name="Op den Camp H."/>
            <person name="Overmann J."/>
            <person name="Amann R."/>
            <person name="Jetten M.S.M."/>
            <person name="Mascher T."/>
            <person name="Medema M.H."/>
            <person name="Devos D.P."/>
            <person name="Kaster A.-K."/>
            <person name="Ovreas L."/>
            <person name="Rohde M."/>
            <person name="Galperin M.Y."/>
            <person name="Jogler C."/>
        </authorList>
    </citation>
    <scope>NUCLEOTIDE SEQUENCE [LARGE SCALE GENOMIC DNA]</scope>
    <source>
        <strain evidence="8 9">Poly30</strain>
    </source>
</reference>
<dbReference type="InterPro" id="IPR014717">
    <property type="entry name" value="Transl_elong_EF1B/ribsomal_bS6"/>
</dbReference>